<sequence length="291" mass="31800">MLSPPSGFTSSDLVAALAAWGVDGPVQYQPVGFGSHHWTAGDHFVTVDEDPDFRQLEASLRSAADVPVAVAPLFTRDGEPLVRAGRFAVTVYPFVAGESFEWGEFRDAAHLRAALDLVLAVHRTPARHALTDDCTVALPPIPMDEGPYSRPAAALLTSHASAIAWAHTRLWELAARVDRSRMVLTHGEPHPGNTMLTADGWRLIDWDTAKIAPPERDLWHLATPETLAAYEEATGVRPEPDLLAMYRLHWDLTDLTEFAAGFARPHDGSADDDESWRLLQDLLAGLAPGPR</sequence>
<dbReference type="InterPro" id="IPR011009">
    <property type="entry name" value="Kinase-like_dom_sf"/>
</dbReference>
<protein>
    <submittedName>
        <fullName evidence="2">Spectinomycin phosphotransferase/16S rRNA (Guanine(1405)-N(7))-methyltransferase</fullName>
        <ecNumber evidence="2">2.1.1.179</ecNumber>
    </submittedName>
</protein>
<dbReference type="Pfam" id="PF01636">
    <property type="entry name" value="APH"/>
    <property type="match status" value="1"/>
</dbReference>
<dbReference type="InterPro" id="IPR002575">
    <property type="entry name" value="Aminoglycoside_PTrfase"/>
</dbReference>
<dbReference type="EMBL" id="JACHJQ010000003">
    <property type="protein sequence ID" value="MBB4907119.1"/>
    <property type="molecule type" value="Genomic_DNA"/>
</dbReference>
<proteinExistence type="predicted"/>
<name>A0A7W7Q517_9PSEU</name>
<evidence type="ECO:0000313" key="3">
    <source>
        <dbReference type="Proteomes" id="UP000520767"/>
    </source>
</evidence>
<dbReference type="GO" id="GO:0032259">
    <property type="term" value="P:methylation"/>
    <property type="evidence" value="ECO:0007669"/>
    <property type="project" value="UniProtKB-KW"/>
</dbReference>
<dbReference type="Proteomes" id="UP000520767">
    <property type="component" value="Unassembled WGS sequence"/>
</dbReference>
<organism evidence="2 3">
    <name type="scientific">Actinophytocola algeriensis</name>
    <dbReference type="NCBI Taxonomy" id="1768010"/>
    <lineage>
        <taxon>Bacteria</taxon>
        <taxon>Bacillati</taxon>
        <taxon>Actinomycetota</taxon>
        <taxon>Actinomycetes</taxon>
        <taxon>Pseudonocardiales</taxon>
        <taxon>Pseudonocardiaceae</taxon>
    </lineage>
</organism>
<keyword evidence="2" id="KW-0489">Methyltransferase</keyword>
<reference evidence="2 3" key="1">
    <citation type="submission" date="2020-08" db="EMBL/GenBank/DDBJ databases">
        <title>Genomic Encyclopedia of Type Strains, Phase III (KMG-III): the genomes of soil and plant-associated and newly described type strains.</title>
        <authorList>
            <person name="Whitman W."/>
        </authorList>
    </citation>
    <scope>NUCLEOTIDE SEQUENCE [LARGE SCALE GENOMIC DNA]</scope>
    <source>
        <strain evidence="2 3">CECT 8960</strain>
    </source>
</reference>
<accession>A0A7W7Q517</accession>
<keyword evidence="3" id="KW-1185">Reference proteome</keyword>
<gene>
    <name evidence="2" type="ORF">FHR82_003339</name>
</gene>
<dbReference type="Gene3D" id="1.10.510.10">
    <property type="entry name" value="Transferase(Phosphotransferase) domain 1"/>
    <property type="match status" value="1"/>
</dbReference>
<comment type="caution">
    <text evidence="2">The sequence shown here is derived from an EMBL/GenBank/DDBJ whole genome shotgun (WGS) entry which is preliminary data.</text>
</comment>
<dbReference type="RefSeq" id="WP_184811235.1">
    <property type="nucleotide sequence ID" value="NZ_JACHJQ010000003.1"/>
</dbReference>
<dbReference type="GO" id="GO:0008168">
    <property type="term" value="F:methyltransferase activity"/>
    <property type="evidence" value="ECO:0007669"/>
    <property type="project" value="UniProtKB-KW"/>
</dbReference>
<keyword evidence="2" id="KW-0808">Transferase</keyword>
<feature type="domain" description="Aminoglycoside phosphotransferase" evidence="1">
    <location>
        <begin position="66"/>
        <end position="247"/>
    </location>
</feature>
<dbReference type="EC" id="2.1.1.179" evidence="2"/>
<evidence type="ECO:0000259" key="1">
    <source>
        <dbReference type="Pfam" id="PF01636"/>
    </source>
</evidence>
<dbReference type="AlphaFoldDB" id="A0A7W7Q517"/>
<evidence type="ECO:0000313" key="2">
    <source>
        <dbReference type="EMBL" id="MBB4907119.1"/>
    </source>
</evidence>
<dbReference type="SUPFAM" id="SSF56112">
    <property type="entry name" value="Protein kinase-like (PK-like)"/>
    <property type="match status" value="1"/>
</dbReference>